<proteinExistence type="predicted"/>
<name>A0ABQ4WLG6_9ASTR</name>
<sequence>MSLLQSSFMNIDNDGECASNTPIGAKIYKIERQIGEGKLRLLDNDGNPLVPTGIVESDSEVELVFDENASLRIPTSGKDENDKGYATYLASAPLLEQWDMCNAVVLNWILSSLSQDVYLGHVFSDNAGKVFGKNYKRHMIELMGHLEFDILTKLPNCTCDARTKLVDHVNYHLGWIIDSGANQHMTNSTKDMIDLVDVSDLKLTVGHLNETPTKITHVGNLKLNNDVILFNVLVVTEYTDLREGRVLGTGSEINGLYLFNMEYNKSATLVSPSVVDDTVEKEKLSPVVTTTEPYLPLPTQVTTSAGNALDKSSYANVTGMVRSMFNSSTGLFSFKFSFMDGLDAMLENGPWLIRDNPLIMRKWHPNENLLKEDVSTIPYWFKLYGVLVTAFREDGLSAIATKLAIIEIRADLELKDNIVAAMPKITKEGYYTCNIRVEYEWKPPRCACCKGFQLVSKNSTANTFGKKKNNSESTKDVSKSNPFEVLATVDNDVELGKLRFVDDDENTLVPTDIVDSDSEVEVVFDKNANLRLSKNGKDGSDKGYGTNSLLEQWRDSYLDNDDYDPYDDDIYKNHDISEHL</sequence>
<dbReference type="PANTHER" id="PTHR31286:SF99">
    <property type="entry name" value="DUF4283 DOMAIN-CONTAINING PROTEIN"/>
    <property type="match status" value="1"/>
</dbReference>
<dbReference type="EMBL" id="BQNB010008747">
    <property type="protein sequence ID" value="GJS53739.1"/>
    <property type="molecule type" value="Genomic_DNA"/>
</dbReference>
<evidence type="ECO:0000313" key="2">
    <source>
        <dbReference type="Proteomes" id="UP001151760"/>
    </source>
</evidence>
<dbReference type="Proteomes" id="UP001151760">
    <property type="component" value="Unassembled WGS sequence"/>
</dbReference>
<reference evidence="1" key="2">
    <citation type="submission" date="2022-01" db="EMBL/GenBank/DDBJ databases">
        <authorList>
            <person name="Yamashiro T."/>
            <person name="Shiraishi A."/>
            <person name="Satake H."/>
            <person name="Nakayama K."/>
        </authorList>
    </citation>
    <scope>NUCLEOTIDE SEQUENCE</scope>
</reference>
<evidence type="ECO:0000313" key="1">
    <source>
        <dbReference type="EMBL" id="GJS53739.1"/>
    </source>
</evidence>
<dbReference type="InterPro" id="IPR040256">
    <property type="entry name" value="At4g02000-like"/>
</dbReference>
<organism evidence="1 2">
    <name type="scientific">Tanacetum coccineum</name>
    <dbReference type="NCBI Taxonomy" id="301880"/>
    <lineage>
        <taxon>Eukaryota</taxon>
        <taxon>Viridiplantae</taxon>
        <taxon>Streptophyta</taxon>
        <taxon>Embryophyta</taxon>
        <taxon>Tracheophyta</taxon>
        <taxon>Spermatophyta</taxon>
        <taxon>Magnoliopsida</taxon>
        <taxon>eudicotyledons</taxon>
        <taxon>Gunneridae</taxon>
        <taxon>Pentapetalae</taxon>
        <taxon>asterids</taxon>
        <taxon>campanulids</taxon>
        <taxon>Asterales</taxon>
        <taxon>Asteraceae</taxon>
        <taxon>Asteroideae</taxon>
        <taxon>Anthemideae</taxon>
        <taxon>Anthemidinae</taxon>
        <taxon>Tanacetum</taxon>
    </lineage>
</organism>
<protein>
    <submittedName>
        <fullName evidence="1">Copia protein</fullName>
    </submittedName>
</protein>
<dbReference type="PANTHER" id="PTHR31286">
    <property type="entry name" value="GLYCINE-RICH CELL WALL STRUCTURAL PROTEIN 1.8-LIKE"/>
    <property type="match status" value="1"/>
</dbReference>
<keyword evidence="2" id="KW-1185">Reference proteome</keyword>
<reference evidence="1" key="1">
    <citation type="journal article" date="2022" name="Int. J. Mol. Sci.">
        <title>Draft Genome of Tanacetum Coccineum: Genomic Comparison of Closely Related Tanacetum-Family Plants.</title>
        <authorList>
            <person name="Yamashiro T."/>
            <person name="Shiraishi A."/>
            <person name="Nakayama K."/>
            <person name="Satake H."/>
        </authorList>
    </citation>
    <scope>NUCLEOTIDE SEQUENCE</scope>
</reference>
<comment type="caution">
    <text evidence="1">The sequence shown here is derived from an EMBL/GenBank/DDBJ whole genome shotgun (WGS) entry which is preliminary data.</text>
</comment>
<gene>
    <name evidence="1" type="ORF">Tco_0627101</name>
</gene>
<accession>A0ABQ4WLG6</accession>